<dbReference type="InterPro" id="IPR010621">
    <property type="entry name" value="DUF1214"/>
</dbReference>
<dbReference type="GeneID" id="300931785"/>
<dbReference type="PANTHER" id="PTHR36509:SF2">
    <property type="entry name" value="BLL3101 PROTEIN"/>
    <property type="match status" value="1"/>
</dbReference>
<feature type="domain" description="DUF1214" evidence="2">
    <location>
        <begin position="76"/>
        <end position="152"/>
    </location>
</feature>
<evidence type="ECO:0000259" key="2">
    <source>
        <dbReference type="Pfam" id="PF06742"/>
    </source>
</evidence>
<keyword evidence="1" id="KW-0732">Signal</keyword>
<accession>A0A1H0VT08</accession>
<evidence type="ECO:0000313" key="4">
    <source>
        <dbReference type="Proteomes" id="UP000199460"/>
    </source>
</evidence>
<feature type="signal peptide" evidence="1">
    <location>
        <begin position="1"/>
        <end position="22"/>
    </location>
</feature>
<dbReference type="Pfam" id="PF06742">
    <property type="entry name" value="DUF1214"/>
    <property type="match status" value="1"/>
</dbReference>
<dbReference type="OrthoDB" id="9777345at2"/>
<dbReference type="RefSeq" id="WP_090430499.1">
    <property type="nucleotide sequence ID" value="NZ_FNJJ01000006.1"/>
</dbReference>
<protein>
    <recommendedName>
        <fullName evidence="2">DUF1214 domain-containing protein</fullName>
    </recommendedName>
</protein>
<gene>
    <name evidence="3" type="ORF">SAMN05216213_10640</name>
</gene>
<reference evidence="4" key="1">
    <citation type="submission" date="2016-10" db="EMBL/GenBank/DDBJ databases">
        <authorList>
            <person name="Varghese N."/>
            <person name="Submissions S."/>
        </authorList>
    </citation>
    <scope>NUCLEOTIDE SEQUENCE [LARGE SCALE GENOMIC DNA]</scope>
    <source>
        <strain evidence="4">JCM 18416</strain>
    </source>
</reference>
<dbReference type="AlphaFoldDB" id="A0A1H0VT08"/>
<dbReference type="SUPFAM" id="SSF160935">
    <property type="entry name" value="VPA0735-like"/>
    <property type="match status" value="2"/>
</dbReference>
<name>A0A1H0VT08_9GAMM</name>
<evidence type="ECO:0000256" key="1">
    <source>
        <dbReference type="SAM" id="SignalP"/>
    </source>
</evidence>
<dbReference type="InterPro" id="IPR037049">
    <property type="entry name" value="DUF1214_C_sf"/>
</dbReference>
<feature type="chain" id="PRO_5011650193" description="DUF1214 domain-containing protein" evidence="1">
    <location>
        <begin position="23"/>
        <end position="172"/>
    </location>
</feature>
<sequence length="172" mass="18918">MRVAPTALLAAIGLGLAAPVSAADTQQLAQIAKDAYVYGYSLITTEVTRVQMTNVAEVDNEHAPMGQFFNVKRYPPAEYRGVSAPNADTLYSIVPNPLNKFTVSPRDDLQYNADGSLTLYFQHESLGKDKESNWLPAPQGGFLPMLRMYWPKVQSPSIFDGSWAPPQVVRAQ</sequence>
<organism evidence="3 4">
    <name type="scientific">Ectopseudomonas guguanensis</name>
    <dbReference type="NCBI Taxonomy" id="1198456"/>
    <lineage>
        <taxon>Bacteria</taxon>
        <taxon>Pseudomonadati</taxon>
        <taxon>Pseudomonadota</taxon>
        <taxon>Gammaproteobacteria</taxon>
        <taxon>Pseudomonadales</taxon>
        <taxon>Pseudomonadaceae</taxon>
        <taxon>Ectopseudomonas</taxon>
    </lineage>
</organism>
<dbReference type="EMBL" id="FNJJ01000006">
    <property type="protein sequence ID" value="SDP81315.1"/>
    <property type="molecule type" value="Genomic_DNA"/>
</dbReference>
<dbReference type="Gene3D" id="2.60.120.600">
    <property type="entry name" value="Domain of unknown function DUF1214, C-terminal domain"/>
    <property type="match status" value="1"/>
</dbReference>
<dbReference type="PANTHER" id="PTHR36509">
    <property type="entry name" value="BLL3101 PROTEIN"/>
    <property type="match status" value="1"/>
</dbReference>
<evidence type="ECO:0000313" key="3">
    <source>
        <dbReference type="EMBL" id="SDP81315.1"/>
    </source>
</evidence>
<dbReference type="Proteomes" id="UP000199460">
    <property type="component" value="Unassembled WGS sequence"/>
</dbReference>
<proteinExistence type="predicted"/>
<keyword evidence="4" id="KW-1185">Reference proteome</keyword>